<evidence type="ECO:0000313" key="4">
    <source>
        <dbReference type="EMBL" id="CAB4605968.1"/>
    </source>
</evidence>
<accession>A0A6J6L4B0</accession>
<gene>
    <name evidence="3" type="ORF">UFOPK1509_00344</name>
    <name evidence="4" type="ORF">UFOPK1854_00276</name>
    <name evidence="5" type="ORF">UFOPK2252_00585</name>
    <name evidence="6" type="ORF">UFOPK2592_00083</name>
    <name evidence="7" type="ORF">UFOPK3120_00076</name>
    <name evidence="8" type="ORF">UFOPK3282_00267</name>
    <name evidence="9" type="ORF">UFOPK3935_00033</name>
    <name evidence="2" type="ORF">UFOPK4171_00107</name>
</gene>
<dbReference type="EMBL" id="CAESAM010000005">
    <property type="protein sequence ID" value="CAB4332548.1"/>
    <property type="molecule type" value="Genomic_DNA"/>
</dbReference>
<evidence type="ECO:0000313" key="7">
    <source>
        <dbReference type="EMBL" id="CAB4802596.1"/>
    </source>
</evidence>
<proteinExistence type="predicted"/>
<feature type="transmembrane region" description="Helical" evidence="1">
    <location>
        <begin position="7"/>
        <end position="24"/>
    </location>
</feature>
<dbReference type="EMBL" id="CAEZWN010000044">
    <property type="protein sequence ID" value="CAB4655135.1"/>
    <property type="molecule type" value="Genomic_DNA"/>
</dbReference>
<dbReference type="EMBL" id="CAFAAW010000004">
    <property type="protein sequence ID" value="CAB4802596.1"/>
    <property type="molecule type" value="Genomic_DNA"/>
</dbReference>
<feature type="transmembrane region" description="Helical" evidence="1">
    <location>
        <begin position="54"/>
        <end position="72"/>
    </location>
</feature>
<dbReference type="EMBL" id="CAEZSY010000032">
    <property type="protein sequence ID" value="CAB4551461.1"/>
    <property type="molecule type" value="Genomic_DNA"/>
</dbReference>
<keyword evidence="1" id="KW-0472">Membrane</keyword>
<dbReference type="EMBL" id="CAEZXU010000002">
    <property type="protein sequence ID" value="CAB4689297.1"/>
    <property type="molecule type" value="Genomic_DNA"/>
</dbReference>
<evidence type="ECO:0000313" key="2">
    <source>
        <dbReference type="EMBL" id="CAB4332548.1"/>
    </source>
</evidence>
<dbReference type="EMBL" id="CAFBJG010000015">
    <property type="protein sequence ID" value="CAB4848076.1"/>
    <property type="molecule type" value="Genomic_DNA"/>
</dbReference>
<reference evidence="5" key="1">
    <citation type="submission" date="2020-05" db="EMBL/GenBank/DDBJ databases">
        <authorList>
            <person name="Chiriac C."/>
            <person name="Salcher M."/>
            <person name="Ghai R."/>
            <person name="Kavagutti S V."/>
        </authorList>
    </citation>
    <scope>NUCLEOTIDE SEQUENCE</scope>
</reference>
<evidence type="ECO:0000313" key="8">
    <source>
        <dbReference type="EMBL" id="CAB4848076.1"/>
    </source>
</evidence>
<evidence type="ECO:0000256" key="1">
    <source>
        <dbReference type="SAM" id="Phobius"/>
    </source>
</evidence>
<name>A0A6J6L4B0_9ZZZZ</name>
<dbReference type="EMBL" id="CAEZUT010000017">
    <property type="protein sequence ID" value="CAB4605968.1"/>
    <property type="molecule type" value="Genomic_DNA"/>
</dbReference>
<evidence type="ECO:0000313" key="9">
    <source>
        <dbReference type="EMBL" id="CAB4970176.1"/>
    </source>
</evidence>
<protein>
    <submittedName>
        <fullName evidence="5">Unannotated protein</fullName>
    </submittedName>
</protein>
<feature type="transmembrane region" description="Helical" evidence="1">
    <location>
        <begin position="30"/>
        <end position="49"/>
    </location>
</feature>
<sequence length="115" mass="13091">MRYLYSVIFGAFLGFTSTILHNAWQPFGFLLSLIFIFLGVRLLGIKFYYRKYKVIAAIGWLLVVLRAGTPGLGDELLIYGNTYGNQFLLFGFVTAFLAVITPRSTNSNFARRNYL</sequence>
<evidence type="ECO:0000313" key="6">
    <source>
        <dbReference type="EMBL" id="CAB4689297.1"/>
    </source>
</evidence>
<evidence type="ECO:0000313" key="3">
    <source>
        <dbReference type="EMBL" id="CAB4551461.1"/>
    </source>
</evidence>
<dbReference type="AlphaFoldDB" id="A0A6J6L4B0"/>
<feature type="transmembrane region" description="Helical" evidence="1">
    <location>
        <begin position="84"/>
        <end position="102"/>
    </location>
</feature>
<dbReference type="EMBL" id="CAFBOH010000001">
    <property type="protein sequence ID" value="CAB4970176.1"/>
    <property type="molecule type" value="Genomic_DNA"/>
</dbReference>
<keyword evidence="1" id="KW-0812">Transmembrane</keyword>
<organism evidence="5">
    <name type="scientific">freshwater metagenome</name>
    <dbReference type="NCBI Taxonomy" id="449393"/>
    <lineage>
        <taxon>unclassified sequences</taxon>
        <taxon>metagenomes</taxon>
        <taxon>ecological metagenomes</taxon>
    </lineage>
</organism>
<evidence type="ECO:0000313" key="5">
    <source>
        <dbReference type="EMBL" id="CAB4655135.1"/>
    </source>
</evidence>
<keyword evidence="1" id="KW-1133">Transmembrane helix</keyword>